<evidence type="ECO:0000256" key="1">
    <source>
        <dbReference type="ARBA" id="ARBA00010201"/>
    </source>
</evidence>
<dbReference type="PANTHER" id="PTHR31423">
    <property type="entry name" value="YBAK DOMAIN-CONTAINING PROTEIN"/>
    <property type="match status" value="1"/>
</dbReference>
<evidence type="ECO:0000313" key="4">
    <source>
        <dbReference type="Proteomes" id="UP001144612"/>
    </source>
</evidence>
<protein>
    <submittedName>
        <fullName evidence="3">Prolyl-tRNA synthetase associated domain-containing protein</fullName>
    </submittedName>
</protein>
<dbReference type="RefSeq" id="WP_268060793.1">
    <property type="nucleotide sequence ID" value="NZ_JAPQFJ010000005.1"/>
</dbReference>
<dbReference type="EMBL" id="JAPQFJ010000005">
    <property type="protein sequence ID" value="MCY6958381.1"/>
    <property type="molecule type" value="Genomic_DNA"/>
</dbReference>
<dbReference type="Gene3D" id="3.90.960.10">
    <property type="entry name" value="YbaK/aminoacyl-tRNA synthetase-associated domain"/>
    <property type="match status" value="1"/>
</dbReference>
<proteinExistence type="inferred from homology"/>
<organism evidence="3 4">
    <name type="scientific">Clostridium brassicae</name>
    <dbReference type="NCBI Taxonomy" id="2999072"/>
    <lineage>
        <taxon>Bacteria</taxon>
        <taxon>Bacillati</taxon>
        <taxon>Bacillota</taxon>
        <taxon>Clostridia</taxon>
        <taxon>Eubacteriales</taxon>
        <taxon>Clostridiaceae</taxon>
        <taxon>Clostridium</taxon>
    </lineage>
</organism>
<evidence type="ECO:0000259" key="2">
    <source>
        <dbReference type="Pfam" id="PF04073"/>
    </source>
</evidence>
<dbReference type="Proteomes" id="UP001144612">
    <property type="component" value="Unassembled WGS sequence"/>
</dbReference>
<name>A0ABT4DB70_9CLOT</name>
<gene>
    <name evidence="3" type="ORF">OW729_07170</name>
</gene>
<dbReference type="SUPFAM" id="SSF55826">
    <property type="entry name" value="YbaK/ProRS associated domain"/>
    <property type="match status" value="1"/>
</dbReference>
<dbReference type="CDD" id="cd04335">
    <property type="entry name" value="PrdX_deacylase"/>
    <property type="match status" value="1"/>
</dbReference>
<dbReference type="InterPro" id="IPR007214">
    <property type="entry name" value="YbaK/aa-tRNA-synth-assoc-dom"/>
</dbReference>
<dbReference type="InterPro" id="IPR036754">
    <property type="entry name" value="YbaK/aa-tRNA-synt-asso_dom_sf"/>
</dbReference>
<accession>A0ABT4DB70</accession>
<dbReference type="PANTHER" id="PTHR31423:SF3">
    <property type="entry name" value="PROLYL-TRNA SYNTHETASE ASSOCIATED DOMAIN-CONTAINING PROTEIN 1-RELATED"/>
    <property type="match status" value="1"/>
</dbReference>
<dbReference type="Pfam" id="PF04073">
    <property type="entry name" value="tRNA_edit"/>
    <property type="match status" value="1"/>
</dbReference>
<sequence length="163" mass="18851">MNSIRNIVFDALASMKISYDVIEHPPVYTIEEMDKLNIDSKNEVVKNLFVREDKKKRYFLLVLQKNKRVDLKGIRKKLNCRALSFASEEDLYKYMKLSKGSVTPFGILNDTDCKVEVILDKDILLFERIGVHPNDNTATVWISPKDLESIIKNHGNSISYIEI</sequence>
<reference evidence="3" key="1">
    <citation type="submission" date="2022-12" db="EMBL/GenBank/DDBJ databases">
        <title>Clostridium sp. nov., isolated from industrial wastewater.</title>
        <authorList>
            <person name="Jiayan W."/>
        </authorList>
    </citation>
    <scope>NUCLEOTIDE SEQUENCE</scope>
    <source>
        <strain evidence="3">ZC22-4</strain>
    </source>
</reference>
<evidence type="ECO:0000313" key="3">
    <source>
        <dbReference type="EMBL" id="MCY6958381.1"/>
    </source>
</evidence>
<comment type="caution">
    <text evidence="3">The sequence shown here is derived from an EMBL/GenBank/DDBJ whole genome shotgun (WGS) entry which is preliminary data.</text>
</comment>
<dbReference type="InterPro" id="IPR040285">
    <property type="entry name" value="ProX/PRXD1"/>
</dbReference>
<keyword evidence="4" id="KW-1185">Reference proteome</keyword>
<comment type="similarity">
    <text evidence="1">Belongs to the PRORSD1 family.</text>
</comment>
<feature type="domain" description="YbaK/aminoacyl-tRNA synthetase-associated" evidence="2">
    <location>
        <begin position="24"/>
        <end position="148"/>
    </location>
</feature>